<feature type="non-terminal residue" evidence="2">
    <location>
        <position position="693"/>
    </location>
</feature>
<proteinExistence type="predicted"/>
<dbReference type="Proteomes" id="UP000828390">
    <property type="component" value="Unassembled WGS sequence"/>
</dbReference>
<organism evidence="2 3">
    <name type="scientific">Dreissena polymorpha</name>
    <name type="common">Zebra mussel</name>
    <name type="synonym">Mytilus polymorpha</name>
    <dbReference type="NCBI Taxonomy" id="45954"/>
    <lineage>
        <taxon>Eukaryota</taxon>
        <taxon>Metazoa</taxon>
        <taxon>Spiralia</taxon>
        <taxon>Lophotrochozoa</taxon>
        <taxon>Mollusca</taxon>
        <taxon>Bivalvia</taxon>
        <taxon>Autobranchia</taxon>
        <taxon>Heteroconchia</taxon>
        <taxon>Euheterodonta</taxon>
        <taxon>Imparidentia</taxon>
        <taxon>Neoheterodontei</taxon>
        <taxon>Myida</taxon>
        <taxon>Dreissenoidea</taxon>
        <taxon>Dreissenidae</taxon>
        <taxon>Dreissena</taxon>
    </lineage>
</organism>
<evidence type="ECO:0000313" key="3">
    <source>
        <dbReference type="Proteomes" id="UP000828390"/>
    </source>
</evidence>
<evidence type="ECO:0000256" key="1">
    <source>
        <dbReference type="SAM" id="MobiDB-lite"/>
    </source>
</evidence>
<dbReference type="AlphaFoldDB" id="A0A9D4REE8"/>
<protein>
    <submittedName>
        <fullName evidence="2">Uncharacterized protein</fullName>
    </submittedName>
</protein>
<reference evidence="2" key="1">
    <citation type="journal article" date="2019" name="bioRxiv">
        <title>The Genome of the Zebra Mussel, Dreissena polymorpha: A Resource for Invasive Species Research.</title>
        <authorList>
            <person name="McCartney M.A."/>
            <person name="Auch B."/>
            <person name="Kono T."/>
            <person name="Mallez S."/>
            <person name="Zhang Y."/>
            <person name="Obille A."/>
            <person name="Becker A."/>
            <person name="Abrahante J.E."/>
            <person name="Garbe J."/>
            <person name="Badalamenti J.P."/>
            <person name="Herman A."/>
            <person name="Mangelson H."/>
            <person name="Liachko I."/>
            <person name="Sullivan S."/>
            <person name="Sone E.D."/>
            <person name="Koren S."/>
            <person name="Silverstein K.A.T."/>
            <person name="Beckman K.B."/>
            <person name="Gohl D.M."/>
        </authorList>
    </citation>
    <scope>NUCLEOTIDE SEQUENCE</scope>
    <source>
        <strain evidence="2">Duluth1</strain>
        <tissue evidence="2">Whole animal</tissue>
    </source>
</reference>
<comment type="caution">
    <text evidence="2">The sequence shown here is derived from an EMBL/GenBank/DDBJ whole genome shotgun (WGS) entry which is preliminary data.</text>
</comment>
<dbReference type="EMBL" id="JAIWYP010000002">
    <property type="protein sequence ID" value="KAH3863552.1"/>
    <property type="molecule type" value="Genomic_DNA"/>
</dbReference>
<reference evidence="2" key="2">
    <citation type="submission" date="2020-11" db="EMBL/GenBank/DDBJ databases">
        <authorList>
            <person name="McCartney M.A."/>
            <person name="Auch B."/>
            <person name="Kono T."/>
            <person name="Mallez S."/>
            <person name="Becker A."/>
            <person name="Gohl D.M."/>
            <person name="Silverstein K.A.T."/>
            <person name="Koren S."/>
            <person name="Bechman K.B."/>
            <person name="Herman A."/>
            <person name="Abrahante J.E."/>
            <person name="Garbe J."/>
        </authorList>
    </citation>
    <scope>NUCLEOTIDE SEQUENCE</scope>
    <source>
        <strain evidence="2">Duluth1</strain>
        <tissue evidence="2">Whole animal</tissue>
    </source>
</reference>
<accession>A0A9D4REE8</accession>
<feature type="compositionally biased region" description="Polar residues" evidence="1">
    <location>
        <begin position="90"/>
        <end position="109"/>
    </location>
</feature>
<keyword evidence="3" id="KW-1185">Reference proteome</keyword>
<sequence length="693" mass="76817">VCRWSSLAPGVPLLVGDEAMSDVEMPDMELTQFEQAEETLCCCHGRRRVDVVAKSHRTVPRLPLVAMVRRMEVKSGKPGRGRAQLRREQMSSLVGSQRSASLSEAQQRKVQVPLSDTGRSNVNNKWLCEDFPPLLDASGLREGGAHSFGSHHSIGRDEMPLAFSQDFDVAAGSQASSMSSFDIHPDTGVRPKVLKKQFDFVKANQSLLEEYPLAKKTKRVGSLTRQNIEKFLQDSDNSSVSSAIAYAYTPDDAPMYEKYAVTLEDIRKARGKSHGEWNEHMLYDRLQSSNCLEYNQPDHSYQNESAKPSDVPYFKNITYSQSTNHIIHLGQAMDQNINSPASLSNKKPHNALDLKRTSNIAHSDGYIERINCQGTTMEFFHDDVELPSNGSQFSNVSNVTNNSDISLEECPDWEALEDDIYMSDSPDEAVEVSEPHLASSETEQEEALFGNASSVIDENQVEKINDPFVDDFQEVYPTILLQNGENAHGIKEVTNVAETQDTIGNSSSADTTDLSDINSEVEQIAKRLNMKDDKSNIAKICSAITMASSLPAINTSKLRGSAVAVEGEDVHSSDMEGFERVVNHKKKAHKKQKSTPIKKAPVAKENSIWRLYGRDVVQVDGLPSDVDLTHLHSLVNGFGVIKDSQVRTLNSMISVRYKLVNEEACEFCAQCLHNSECIVPGSNCVISCQHLDV</sequence>
<evidence type="ECO:0000313" key="2">
    <source>
        <dbReference type="EMBL" id="KAH3863552.1"/>
    </source>
</evidence>
<name>A0A9D4REE8_DREPO</name>
<gene>
    <name evidence="2" type="ORF">DPMN_026542</name>
</gene>
<feature type="region of interest" description="Disordered" evidence="1">
    <location>
        <begin position="73"/>
        <end position="116"/>
    </location>
</feature>